<dbReference type="PANTHER" id="PTHR23150:SF19">
    <property type="entry name" value="FORMYLGLYCINE-GENERATING ENZYME"/>
    <property type="match status" value="1"/>
</dbReference>
<dbReference type="AlphaFoldDB" id="A0A5N7MU90"/>
<evidence type="ECO:0000313" key="2">
    <source>
        <dbReference type="EMBL" id="MPR30537.1"/>
    </source>
</evidence>
<dbReference type="InterPro" id="IPR005532">
    <property type="entry name" value="SUMF_dom"/>
</dbReference>
<name>A0A5N7MU90_9HYPH</name>
<protein>
    <submittedName>
        <fullName evidence="2">Formylglycine-generating enzyme family protein</fullName>
    </submittedName>
</protein>
<dbReference type="Pfam" id="PF03781">
    <property type="entry name" value="FGE-sulfatase"/>
    <property type="match status" value="1"/>
</dbReference>
<proteinExistence type="predicted"/>
<dbReference type="Gene3D" id="3.90.1580.10">
    <property type="entry name" value="paralog of FGE (formylglycine-generating enzyme)"/>
    <property type="match status" value="1"/>
</dbReference>
<dbReference type="EMBL" id="VOSK01000387">
    <property type="protein sequence ID" value="MPR30537.1"/>
    <property type="molecule type" value="Genomic_DNA"/>
</dbReference>
<dbReference type="InterPro" id="IPR051043">
    <property type="entry name" value="Sulfatase_Mod_Factor_Kinase"/>
</dbReference>
<evidence type="ECO:0000313" key="3">
    <source>
        <dbReference type="Proteomes" id="UP000403266"/>
    </source>
</evidence>
<dbReference type="OrthoDB" id="9768004at2"/>
<keyword evidence="3" id="KW-1185">Reference proteome</keyword>
<gene>
    <name evidence="2" type="ORF">FS320_37400</name>
</gene>
<dbReference type="InterPro" id="IPR016187">
    <property type="entry name" value="CTDL_fold"/>
</dbReference>
<feature type="domain" description="Sulfatase-modifying factor enzyme-like" evidence="1">
    <location>
        <begin position="22"/>
        <end position="323"/>
    </location>
</feature>
<accession>A0A5N7MU90</accession>
<evidence type="ECO:0000259" key="1">
    <source>
        <dbReference type="Pfam" id="PF03781"/>
    </source>
</evidence>
<dbReference type="Proteomes" id="UP000403266">
    <property type="component" value="Unassembled WGS sequence"/>
</dbReference>
<dbReference type="SUPFAM" id="SSF56436">
    <property type="entry name" value="C-type lectin-like"/>
    <property type="match status" value="1"/>
</dbReference>
<sequence length="333" mass="37081">MAEAGLLTPMPDGSIDQPPEPDGMAWIPGGTFRMGSDQHYPEEAPVHRVTVDGFWIDRTPITNRQFREFVHATGHVTVAEIAPDPKDYPGALPNLLHAGSLVFSPPDYPVDLRHFSQWWAFKPRVNWRRPYGPGSSIKGLDDHPVVHVAYADAAAYAAWAGKSLPTEAEWEFAARGGLDGAEFAWGDEFTPGGRQMANTWQGAFPFQNKREDGYERTSPVIAFPPNGYGLYDMIGNVWEWTSDFYASKHPADAPKACCIPENPRGGREDQSYAPCEPGIMIPRRVLKGGSHLCAPNYCRRYRPAARHPQPVDTSTSHVGFRCLIRERGRSHDQ</sequence>
<dbReference type="InterPro" id="IPR042095">
    <property type="entry name" value="SUMF_sf"/>
</dbReference>
<dbReference type="RefSeq" id="WP_152717366.1">
    <property type="nucleotide sequence ID" value="NZ_VOSJ01000419.1"/>
</dbReference>
<comment type="caution">
    <text evidence="2">The sequence shown here is derived from an EMBL/GenBank/DDBJ whole genome shotgun (WGS) entry which is preliminary data.</text>
</comment>
<organism evidence="2 3">
    <name type="scientific">Microvirga tunisiensis</name>
    <dbReference type="NCBI Taxonomy" id="2108360"/>
    <lineage>
        <taxon>Bacteria</taxon>
        <taxon>Pseudomonadati</taxon>
        <taxon>Pseudomonadota</taxon>
        <taxon>Alphaproteobacteria</taxon>
        <taxon>Hyphomicrobiales</taxon>
        <taxon>Methylobacteriaceae</taxon>
        <taxon>Microvirga</taxon>
    </lineage>
</organism>
<dbReference type="PANTHER" id="PTHR23150">
    <property type="entry name" value="SULFATASE MODIFYING FACTOR 1, 2"/>
    <property type="match status" value="1"/>
</dbReference>
<dbReference type="GO" id="GO:0120147">
    <property type="term" value="F:formylglycine-generating oxidase activity"/>
    <property type="evidence" value="ECO:0007669"/>
    <property type="project" value="TreeGrafter"/>
</dbReference>
<reference evidence="2 3" key="1">
    <citation type="journal article" date="2019" name="Syst. Appl. Microbiol.">
        <title>Microvirga tunisiensis sp. nov., a root nodule symbiotic bacterium isolated from Lupinus micranthus and L. luteus grown in Northern Tunisia.</title>
        <authorList>
            <person name="Msaddak A."/>
            <person name="Rejili M."/>
            <person name="Duran D."/>
            <person name="Mars M."/>
            <person name="Palacios J.M."/>
            <person name="Ruiz-Argueso T."/>
            <person name="Rey L."/>
            <person name="Imperial J."/>
        </authorList>
    </citation>
    <scope>NUCLEOTIDE SEQUENCE [LARGE SCALE GENOMIC DNA]</scope>
    <source>
        <strain evidence="2 3">Lmie10</strain>
    </source>
</reference>